<accession>Q4ABK2</accession>
<dbReference type="OrthoDB" id="8179031at2759"/>
<reference evidence="2 4" key="7">
    <citation type="journal article" date="2007" name="Science">
        <title>The Release 5.1 annotation of Drosophila melanogaster heterochromatin.</title>
        <authorList>
            <person name="Smith C.D."/>
            <person name="Shu S."/>
            <person name="Mungall C.J."/>
            <person name="Karpen G.H."/>
        </authorList>
    </citation>
    <scope>NUCLEOTIDE SEQUENCE [LARGE SCALE GENOMIC DNA]</scope>
    <source>
        <strain evidence="4">Berkeley</strain>
    </source>
</reference>
<gene>
    <name evidence="2 3" type="primary">Jhbp10</name>
    <name evidence="2" type="synonym">Dmel\CG33680</name>
    <name evidence="2" type="synonym">JHBP10</name>
    <name evidence="2 3" type="ORF">CG33680</name>
    <name evidence="2" type="ORF">Dmel_CG33680</name>
</gene>
<dbReference type="RefSeq" id="NP_001027448.1">
    <property type="nucleotide sequence ID" value="NM_001032277.2"/>
</dbReference>
<dbReference type="Gene3D" id="3.15.10.30">
    <property type="entry name" value="Haemolymph juvenile hormone binding protein"/>
    <property type="match status" value="2"/>
</dbReference>
<dbReference type="GO" id="GO:0007623">
    <property type="term" value="P:circadian rhythm"/>
    <property type="evidence" value="ECO:0000318"/>
    <property type="project" value="GO_Central"/>
</dbReference>
<reference evidence="2 4" key="9">
    <citation type="journal article" date="2015" name="G3 (Bethesda)">
        <title>Gene Model Annotations for Drosophila melanogaster: Impact of High-Throughput Data.</title>
        <authorList>
            <consortium name="FlyBase Consortium"/>
            <person name="Matthews B.B."/>
            <person name="Dos Santos G."/>
            <person name="Crosby M.A."/>
            <person name="Emmert D.B."/>
            <person name="St Pierre S.E."/>
            <person name="Gramates L.S."/>
            <person name="Zhou P."/>
            <person name="Schroeder A.J."/>
            <person name="Falls K."/>
            <person name="Strelets V."/>
            <person name="Russo S.M."/>
            <person name="Gelbart W.M."/>
            <person name="null"/>
        </authorList>
    </citation>
    <scope>NUCLEOTIDE SEQUENCE [LARGE SCALE GENOMIC DNA]</scope>
    <source>
        <strain evidence="4">Berkeley</strain>
    </source>
</reference>
<protein>
    <submittedName>
        <fullName evidence="2">Juvenile hormone binding protein 10</fullName>
    </submittedName>
</protein>
<reference evidence="2 4" key="11">
    <citation type="journal article" date="2015" name="Genome Res.">
        <title>The Release 6 reference sequence of the Drosophila melanogaster genome.</title>
        <authorList>
            <person name="Hoskins R.A."/>
            <person name="Carlson J.W."/>
            <person name="Wan K.H."/>
            <person name="Park S."/>
            <person name="Mendez I."/>
            <person name="Galle S.E."/>
            <person name="Booth B.W."/>
            <person name="Pfeiffer B.D."/>
            <person name="George R.A."/>
            <person name="Svirskas R."/>
            <person name="Krzywinski M."/>
            <person name="Schein J."/>
            <person name="Accardo M.C."/>
            <person name="Damia E."/>
            <person name="Messina G."/>
            <person name="Mendez-Lago M."/>
            <person name="de Pablos B."/>
            <person name="Demakova O.V."/>
            <person name="Andreyeva E.N."/>
            <person name="Boldyreva L.V."/>
            <person name="Marra M."/>
            <person name="Carvalho A.B."/>
            <person name="Dimitri P."/>
            <person name="Villasante A."/>
            <person name="Zhimulev I.F."/>
            <person name="Rubin G.M."/>
            <person name="Karpen G.H."/>
            <person name="Celniker S.E."/>
        </authorList>
    </citation>
    <scope>NUCLEOTIDE SEQUENCE [LARGE SCALE GENOMIC DNA]</scope>
    <source>
        <strain evidence="4">Berkeley</strain>
    </source>
</reference>
<dbReference type="CTD" id="3771724"/>
<dbReference type="FlyBase" id="FBgn0053680">
    <property type="gene designation" value="Jhbp10"/>
</dbReference>
<dbReference type="InterPro" id="IPR038606">
    <property type="entry name" value="To_sf"/>
</dbReference>
<keyword evidence="4" id="KW-1185">Reference proteome</keyword>
<dbReference type="PhylomeDB" id="Q4ABK2"/>
<dbReference type="SMR" id="Q4ABK2"/>
<dbReference type="PANTHER" id="PTHR11008:SF39">
    <property type="entry name" value="CIRCADIAN CLOCK-CONTROLLED PROTEIN-LIKE PROTEIN"/>
    <property type="match status" value="1"/>
</dbReference>
<feature type="transmembrane region" description="Helical" evidence="1">
    <location>
        <begin position="12"/>
        <end position="35"/>
    </location>
</feature>
<dbReference type="SMART" id="SM00700">
    <property type="entry name" value="JHBP"/>
    <property type="match status" value="1"/>
</dbReference>
<dbReference type="eggNOG" id="ENOG502S3EM">
    <property type="taxonomic scope" value="Eukaryota"/>
</dbReference>
<dbReference type="Pfam" id="PF06585">
    <property type="entry name" value="JHBP"/>
    <property type="match status" value="2"/>
</dbReference>
<dbReference type="STRING" id="7227.FBpp0091002"/>
<dbReference type="BioGRID-ORCS" id="3771724">
    <property type="hits" value="0 hits in 1 CRISPR screen"/>
</dbReference>
<reference evidence="2 4" key="8">
    <citation type="journal article" date="2007" name="Science">
        <title>Sequence finishing and mapping of Drosophila melanogaster heterochromatin.</title>
        <authorList>
            <person name="Hoskins R.A."/>
            <person name="Carlson J.W."/>
            <person name="Kennedy C."/>
            <person name="Acevedo D."/>
            <person name="Evans-Holm M."/>
            <person name="Frise E."/>
            <person name="Wan K.H."/>
            <person name="Park S."/>
            <person name="Mendez-Lago M."/>
            <person name="Rossi F."/>
            <person name="Villasante A."/>
            <person name="Dimitri P."/>
            <person name="Karpen G.H."/>
            <person name="Celniker S.E."/>
        </authorList>
    </citation>
    <scope>NUCLEOTIDE SEQUENCE [LARGE SCALE GENOMIC DNA]</scope>
    <source>
        <strain evidence="4">Berkeley</strain>
    </source>
</reference>
<proteinExistence type="predicted"/>
<reference evidence="2 4" key="4">
    <citation type="journal article" date="2002" name="Genome Biol.">
        <title>The transposable elements of the Drosophila melanogaster euchromatin: a genomics perspective.</title>
        <authorList>
            <person name="Kaminker J.S."/>
            <person name="Bergman C.M."/>
            <person name="Kronmiller B."/>
            <person name="Carlson J."/>
            <person name="Svirskas R."/>
            <person name="Patel S."/>
            <person name="Frise E."/>
            <person name="Wheeler D.A."/>
            <person name="Lewis S.E."/>
            <person name="Rubin G.M."/>
            <person name="Ashburner M."/>
            <person name="Celniker S.E."/>
        </authorList>
    </citation>
    <scope>NUCLEOTIDE SEQUENCE [LARGE SCALE GENOMIC DNA]</scope>
    <source>
        <strain evidence="4">Berkeley</strain>
    </source>
</reference>
<dbReference type="EMBL" id="AE013599">
    <property type="protein sequence ID" value="AAZ52800.1"/>
    <property type="molecule type" value="Genomic_DNA"/>
</dbReference>
<organism evidence="2 4">
    <name type="scientific">Drosophila melanogaster</name>
    <name type="common">Fruit fly</name>
    <dbReference type="NCBI Taxonomy" id="7227"/>
    <lineage>
        <taxon>Eukaryota</taxon>
        <taxon>Metazoa</taxon>
        <taxon>Ecdysozoa</taxon>
        <taxon>Arthropoda</taxon>
        <taxon>Hexapoda</taxon>
        <taxon>Insecta</taxon>
        <taxon>Pterygota</taxon>
        <taxon>Neoptera</taxon>
        <taxon>Endopterygota</taxon>
        <taxon>Diptera</taxon>
        <taxon>Brachycera</taxon>
        <taxon>Muscomorpha</taxon>
        <taxon>Ephydroidea</taxon>
        <taxon>Drosophilidae</taxon>
        <taxon>Drosophila</taxon>
        <taxon>Sophophora</taxon>
    </lineage>
</organism>
<dbReference type="Proteomes" id="UP000000803">
    <property type="component" value="Chromosome 2R"/>
</dbReference>
<dbReference type="GeneID" id="3771724"/>
<reference evidence="2 4" key="2">
    <citation type="journal article" date="2002" name="Genome Biol.">
        <title>Finishing a whole-genome shotgun: release 3 of the Drosophila melanogaster euchromatic genome sequence.</title>
        <authorList>
            <person name="Celniker S.E."/>
            <person name="Wheeler D.A."/>
            <person name="Kronmiller B."/>
            <person name="Carlson J.W."/>
            <person name="Halpern A."/>
            <person name="Patel S."/>
            <person name="Adams M."/>
            <person name="Champe M."/>
            <person name="Dugan S.P."/>
            <person name="Frise E."/>
            <person name="Hodgson A."/>
            <person name="George R.A."/>
            <person name="Hoskins R.A."/>
            <person name="Laverty T."/>
            <person name="Muzny D.M."/>
            <person name="Nelson C.R."/>
            <person name="Pacleb J.M."/>
            <person name="Park S."/>
            <person name="Pfeiffer B.D."/>
            <person name="Richards S."/>
            <person name="Sodergren E.J."/>
            <person name="Svirskas R."/>
            <person name="Tabor P.E."/>
            <person name="Wan K."/>
            <person name="Stapleton M."/>
            <person name="Sutton G.G."/>
            <person name="Venter C."/>
            <person name="Weinstock G."/>
            <person name="Scherer S.E."/>
            <person name="Myers E.W."/>
            <person name="Gibbs R.A."/>
            <person name="Rubin G.M."/>
        </authorList>
    </citation>
    <scope>NUCLEOTIDE SEQUENCE [LARGE SCALE GENOMIC DNA]</scope>
    <source>
        <strain evidence="4">Berkeley</strain>
    </source>
</reference>
<evidence type="ECO:0000313" key="2">
    <source>
        <dbReference type="EMBL" id="AAZ52800.1"/>
    </source>
</evidence>
<sequence>MRQLTCPRVASVGNCVIVVFNFLFPINIFLLAFTITPCARNEPLLERCIINAAYQIRPLLVHGNLGDGFPTSPLEPLSLDNIELKLSSQFQAVFKDLEANGGNYTGKYSLHLNLLLPDIKGKGNMQGYCENAKAFVKIRGSRYLRNGKDYVKFSKMTTLIDFKDFKLKLANLFSGDRFLGDVGNSLINNNQELYLKDIAPSLEHGLSKHFLDVADKILASATFDEMFPPGKTFVSPITHPPRLPLSGVSPALFEPPSFKFKIPKEVFYIKCPFKIDLN</sequence>
<dbReference type="PANTHER" id="PTHR11008">
    <property type="entry name" value="PROTEIN TAKEOUT-LIKE PROTEIN"/>
    <property type="match status" value="1"/>
</dbReference>
<dbReference type="GO" id="GO:0005615">
    <property type="term" value="C:extracellular space"/>
    <property type="evidence" value="ECO:0000318"/>
    <property type="project" value="GO_Central"/>
</dbReference>
<dbReference type="AGR" id="FB:FBgn0053680"/>
<dbReference type="FunCoup" id="Q4ABK2">
    <property type="interactions" value="35"/>
</dbReference>
<evidence type="ECO:0000256" key="1">
    <source>
        <dbReference type="SAM" id="Phobius"/>
    </source>
</evidence>
<dbReference type="InParanoid" id="Q4ABK2"/>
<dbReference type="UCSC" id="CG33680-RA">
    <property type="organism name" value="d. melanogaster"/>
</dbReference>
<reference evidence="2 4" key="3">
    <citation type="journal article" date="2002" name="Genome Biol.">
        <title>Annotation of the Drosophila melanogaster euchromatic genome: a systematic review.</title>
        <authorList>
            <person name="Misra S."/>
            <person name="Crosby M.A."/>
            <person name="Mungall C.J."/>
            <person name="Matthews B.B."/>
            <person name="Campbell K.S."/>
            <person name="Hradecky P."/>
            <person name="Huang Y."/>
            <person name="Kaminker J.S."/>
            <person name="Millburn G.H."/>
            <person name="Prochnik S.E."/>
            <person name="Smith C.D."/>
            <person name="Tupy J.L."/>
            <person name="Whitfied E.J."/>
            <person name="Bayraktaroglu L."/>
            <person name="Berman B.P."/>
            <person name="Bettencourt B.R."/>
            <person name="Celniker S.E."/>
            <person name="de Grey A.D."/>
            <person name="Drysdale R.A."/>
            <person name="Harris N.L."/>
            <person name="Richter J."/>
            <person name="Russo S."/>
            <person name="Schroeder A.J."/>
            <person name="Shu S.Q."/>
            <person name="Stapleton M."/>
            <person name="Yamada C."/>
            <person name="Ashburner M."/>
            <person name="Gelbart W.M."/>
            <person name="Rubin G.M."/>
            <person name="Lewis S.E."/>
        </authorList>
    </citation>
    <scope>GENOME REANNOTATION</scope>
    <source>
        <strain evidence="4">Berkeley</strain>
    </source>
</reference>
<evidence type="ECO:0000313" key="3">
    <source>
        <dbReference type="FlyBase" id="FBgn0053680"/>
    </source>
</evidence>
<dbReference type="InterPro" id="IPR010562">
    <property type="entry name" value="Haemolymph_juvenile_hormone-bd"/>
</dbReference>
<reference evidence="2 4" key="5">
    <citation type="journal article" date="2002" name="Genome Biol.">
        <title>Heterochromatic sequences in a Drosophila whole-genome shotgun assembly.</title>
        <authorList>
            <person name="Hoskins R.A."/>
            <person name="Smith C.D."/>
            <person name="Carlson J.W."/>
            <person name="Carvalho A.B."/>
            <person name="Halpern A."/>
            <person name="Kaminker J.S."/>
            <person name="Kennedy C."/>
            <person name="Mungall C.J."/>
            <person name="Sullivan B.A."/>
            <person name="Sutton G.G."/>
            <person name="Yasuhara J.C."/>
            <person name="Wakimoto B.T."/>
            <person name="Myers E.W."/>
            <person name="Celniker S.E."/>
            <person name="Rubin G.M."/>
            <person name="Karpen G.H."/>
        </authorList>
    </citation>
    <scope>NUCLEOTIDE SEQUENCE [LARGE SCALE GENOMIC DNA]</scope>
    <source>
        <strain evidence="4">Berkeley</strain>
    </source>
</reference>
<reference evidence="2 4" key="6">
    <citation type="journal article" date="2005" name="PLoS Comput. Biol.">
        <title>Combined evidence annotation of transposable elements in genome sequences.</title>
        <authorList>
            <person name="Quesneville H."/>
            <person name="Bergman C.M."/>
            <person name="Andrieu O."/>
            <person name="Autard D."/>
            <person name="Nouaud D."/>
            <person name="Ashburner M."/>
            <person name="Anxolabehere D."/>
        </authorList>
    </citation>
    <scope>NUCLEOTIDE SEQUENCE [LARGE SCALE GENOMIC DNA]</scope>
    <source>
        <strain evidence="4">Berkeley</strain>
    </source>
</reference>
<dbReference type="PaxDb" id="7227-FBpp0091002"/>
<keyword evidence="1" id="KW-0812">Transmembrane</keyword>
<dbReference type="KEGG" id="dme:Dmel_CG33680"/>
<dbReference type="AlphaFoldDB" id="Q4ABK2"/>
<dbReference type="VEuPathDB" id="VectorBase:FBgn0053680"/>
<name>Q4ABK2_DROME</name>
<keyword evidence="1" id="KW-0472">Membrane</keyword>
<dbReference type="HOGENOM" id="CLU_069908_5_0_1"/>
<evidence type="ECO:0000313" key="4">
    <source>
        <dbReference type="Proteomes" id="UP000000803"/>
    </source>
</evidence>
<reference evidence="2 4" key="1">
    <citation type="journal article" date="2000" name="Science">
        <title>The genome sequence of Drosophila melanogaster.</title>
        <authorList>
            <person name="Adams M.D."/>
            <person name="Celniker S.E."/>
            <person name="Holt R.A."/>
            <person name="Evans C.A."/>
            <person name="Gocayne J.D."/>
            <person name="Amanatides P.G."/>
            <person name="Scherer S.E."/>
            <person name="Li P.W."/>
            <person name="Hoskins R.A."/>
            <person name="Galle R.F."/>
            <person name="George R.A."/>
            <person name="Lewis S.E."/>
            <person name="Richards S."/>
            <person name="Ashburner M."/>
            <person name="Henderson S.N."/>
            <person name="Sutton G.G."/>
            <person name="Wortman J.R."/>
            <person name="Yandell M.D."/>
            <person name="Zhang Q."/>
            <person name="Chen L.X."/>
            <person name="Brandon R.C."/>
            <person name="Rogers Y.H."/>
            <person name="Blazej R.G."/>
            <person name="Champe M."/>
            <person name="Pfeiffer B.D."/>
            <person name="Wan K.H."/>
            <person name="Doyle C."/>
            <person name="Baxter E.G."/>
            <person name="Helt G."/>
            <person name="Nelson C.R."/>
            <person name="Gabor G.L."/>
            <person name="Abril J.F."/>
            <person name="Agbayani A."/>
            <person name="An H.J."/>
            <person name="Andrews-Pfannkoch C."/>
            <person name="Baldwin D."/>
            <person name="Ballew R.M."/>
            <person name="Basu A."/>
            <person name="Baxendale J."/>
            <person name="Bayraktaroglu L."/>
            <person name="Beasley E.M."/>
            <person name="Beeson K.Y."/>
            <person name="Benos P.V."/>
            <person name="Berman B.P."/>
            <person name="Bhandari D."/>
            <person name="Bolshakov S."/>
            <person name="Borkova D."/>
            <person name="Botchan M.R."/>
            <person name="Bouck J."/>
            <person name="Brokstein P."/>
            <person name="Brottier P."/>
            <person name="Burtis K.C."/>
            <person name="Busam D.A."/>
            <person name="Butler H."/>
            <person name="Cadieu E."/>
            <person name="Center A."/>
            <person name="Chandra I."/>
            <person name="Cherry J.M."/>
            <person name="Cawley S."/>
            <person name="Dahlke C."/>
            <person name="Davenport L.B."/>
            <person name="Davies P."/>
            <person name="de Pablos B."/>
            <person name="Delcher A."/>
            <person name="Deng Z."/>
            <person name="Mays A.D."/>
            <person name="Dew I."/>
            <person name="Dietz S.M."/>
            <person name="Dodson K."/>
            <person name="Doup L.E."/>
            <person name="Downes M."/>
            <person name="Dugan-Rocha S."/>
            <person name="Dunkov B.C."/>
            <person name="Dunn P."/>
            <person name="Durbin K.J."/>
            <person name="Evangelista C.C."/>
            <person name="Ferraz C."/>
            <person name="Ferriera S."/>
            <person name="Fleischmann W."/>
            <person name="Fosler C."/>
            <person name="Gabrielian A.E."/>
            <person name="Garg N.S."/>
            <person name="Gelbart W.M."/>
            <person name="Glasser K."/>
            <person name="Glodek A."/>
            <person name="Gong F."/>
            <person name="Gorrell J.H."/>
            <person name="Gu Z."/>
            <person name="Guan P."/>
            <person name="Harris M."/>
            <person name="Harris N.L."/>
            <person name="Harvey D."/>
            <person name="Heiman T.J."/>
            <person name="Hernandez J.R."/>
            <person name="Houck J."/>
            <person name="Hostin D."/>
            <person name="Houston K.A."/>
            <person name="Howland T.J."/>
            <person name="Wei M.H."/>
            <person name="Ibegwam C."/>
            <person name="Jalali M."/>
            <person name="Kalush F."/>
            <person name="Karpen G.H."/>
            <person name="Ke Z."/>
            <person name="Kennison J.A."/>
            <person name="Ketchum K.A."/>
            <person name="Kimmel B.E."/>
            <person name="Kodira C.D."/>
            <person name="Kraft C."/>
            <person name="Kravitz S."/>
            <person name="Kulp D."/>
            <person name="Lai Z."/>
            <person name="Lasko P."/>
            <person name="Lei Y."/>
            <person name="Levitsky A.A."/>
            <person name="Li J."/>
            <person name="Li Z."/>
            <person name="Liang Y."/>
            <person name="Lin X."/>
            <person name="Liu X."/>
            <person name="Mattei B."/>
            <person name="McIntosh T.C."/>
            <person name="McLeod M.P."/>
            <person name="McPherson D."/>
            <person name="Merkulov G."/>
            <person name="Milshina N.V."/>
            <person name="Mobarry C."/>
            <person name="Morris J."/>
            <person name="Moshrefi A."/>
            <person name="Mount S.M."/>
            <person name="Moy M."/>
            <person name="Murphy B."/>
            <person name="Murphy L."/>
            <person name="Muzny D.M."/>
            <person name="Nelson D.L."/>
            <person name="Nelson D.R."/>
            <person name="Nelson K.A."/>
            <person name="Nixon K."/>
            <person name="Nusskern D.R."/>
            <person name="Pacleb J.M."/>
            <person name="Palazzolo M."/>
            <person name="Pittman G.S."/>
            <person name="Pan S."/>
            <person name="Pollard J."/>
            <person name="Puri V."/>
            <person name="Reese M.G."/>
            <person name="Reinert K."/>
            <person name="Remington K."/>
            <person name="Saunders R.D."/>
            <person name="Scheeler F."/>
            <person name="Shen H."/>
            <person name="Shue B.C."/>
            <person name="Siden-Kiamos I."/>
            <person name="Simpson M."/>
            <person name="Skupski M.P."/>
            <person name="Smith T."/>
            <person name="Spier E."/>
            <person name="Spradling A.C."/>
            <person name="Stapleton M."/>
            <person name="Strong R."/>
            <person name="Sun E."/>
            <person name="Svirskas R."/>
            <person name="Tector C."/>
            <person name="Turner R."/>
            <person name="Venter E."/>
            <person name="Wang A.H."/>
            <person name="Wang X."/>
            <person name="Wang Z.Y."/>
            <person name="Wassarman D.A."/>
            <person name="Weinstock G.M."/>
            <person name="Weissenbach J."/>
            <person name="Williams S.M."/>
            <person name="WoodageT"/>
            <person name="Worley K.C."/>
            <person name="Wu D."/>
            <person name="Yang S."/>
            <person name="Yao Q.A."/>
            <person name="Ye J."/>
            <person name="Yeh R.F."/>
            <person name="Zaveri J.S."/>
            <person name="Zhan M."/>
            <person name="Zhang G."/>
            <person name="Zhao Q."/>
            <person name="Zheng L."/>
            <person name="Zheng X.H."/>
            <person name="Zhong F.N."/>
            <person name="Zhong W."/>
            <person name="Zhou X."/>
            <person name="Zhu S."/>
            <person name="Zhu X."/>
            <person name="Smith H.O."/>
            <person name="Gibbs R.A."/>
            <person name="Myers E.W."/>
            <person name="Rubin G.M."/>
            <person name="Venter J.C."/>
        </authorList>
    </citation>
    <scope>NUCLEOTIDE SEQUENCE [LARGE SCALE GENOMIC DNA]</scope>
    <source>
        <strain evidence="4">Berkeley</strain>
    </source>
</reference>
<keyword evidence="1" id="KW-1133">Transmembrane helix</keyword>
<reference evidence="2 4" key="10">
    <citation type="journal article" date="2015" name="G3 (Bethesda)">
        <title>Gene Model Annotations for Drosophila melanogaster: The Rule-Benders.</title>
        <authorList>
            <consortium name="FlyBase Consortium"/>
            <person name="Crosby M.A."/>
            <person name="Gramates L.S."/>
            <person name="Dos Santos G."/>
            <person name="Matthews B.B."/>
            <person name="St Pierre S.E."/>
            <person name="Zhou P."/>
            <person name="Schroeder A.J."/>
            <person name="Falls K."/>
            <person name="Emmert D.B."/>
            <person name="Russo S.M."/>
            <person name="Gelbart W.M."/>
            <person name="null"/>
        </authorList>
    </citation>
    <scope>NUCLEOTIDE SEQUENCE [LARGE SCALE GENOMIC DNA]</scope>
    <source>
        <strain evidence="4">Berkeley</strain>
    </source>
</reference>